<proteinExistence type="predicted"/>
<dbReference type="EMBL" id="CADIKM010000050">
    <property type="protein sequence ID" value="CAB3802658.1"/>
    <property type="molecule type" value="Genomic_DNA"/>
</dbReference>
<name>A0A6S7BL24_9BURK</name>
<keyword evidence="2" id="KW-1185">Reference proteome</keyword>
<dbReference type="Proteomes" id="UP000494115">
    <property type="component" value="Unassembled WGS sequence"/>
</dbReference>
<evidence type="ECO:0000313" key="2">
    <source>
        <dbReference type="Proteomes" id="UP000494115"/>
    </source>
</evidence>
<organism evidence="1 2">
    <name type="scientific">Pararobbsia alpina</name>
    <dbReference type="NCBI Taxonomy" id="621374"/>
    <lineage>
        <taxon>Bacteria</taxon>
        <taxon>Pseudomonadati</taxon>
        <taxon>Pseudomonadota</taxon>
        <taxon>Betaproteobacteria</taxon>
        <taxon>Burkholderiales</taxon>
        <taxon>Burkholderiaceae</taxon>
        <taxon>Pararobbsia</taxon>
    </lineage>
</organism>
<evidence type="ECO:0000313" key="1">
    <source>
        <dbReference type="EMBL" id="CAB3802658.1"/>
    </source>
</evidence>
<reference evidence="1 2" key="1">
    <citation type="submission" date="2020-04" db="EMBL/GenBank/DDBJ databases">
        <authorList>
            <person name="De Canck E."/>
        </authorList>
    </citation>
    <scope>NUCLEOTIDE SEQUENCE [LARGE SCALE GENOMIC DNA]</scope>
    <source>
        <strain evidence="1 2">LMG 28138</strain>
    </source>
</reference>
<gene>
    <name evidence="1" type="ORF">LMG28138_05225</name>
</gene>
<accession>A0A6S7BL24</accession>
<dbReference type="AlphaFoldDB" id="A0A6S7BL24"/>
<protein>
    <submittedName>
        <fullName evidence="1">Uncharacterized protein</fullName>
    </submittedName>
</protein>
<sequence>MGTTMASYLMFRRLPEFMIRPVFLRDDSTSNGY</sequence>